<reference evidence="4 5" key="1">
    <citation type="submission" date="2017-08" db="EMBL/GenBank/DDBJ databases">
        <title>Whole Genome Sequence of Sphingobium hydrophobicum C1: Insights into Adaption to the Electronic-waste Contaminated Sediment.</title>
        <authorList>
            <person name="Song D."/>
            <person name="Chen X."/>
            <person name="Xu M."/>
        </authorList>
    </citation>
    <scope>NUCLEOTIDE SEQUENCE [LARGE SCALE GENOMIC DNA]</scope>
    <source>
        <strain evidence="4 5">C1</strain>
    </source>
</reference>
<dbReference type="Pfam" id="PF01066">
    <property type="entry name" value="CDP-OH_P_transf"/>
    <property type="match status" value="1"/>
</dbReference>
<feature type="transmembrane region" description="Helical" evidence="3">
    <location>
        <begin position="317"/>
        <end position="341"/>
    </location>
</feature>
<evidence type="ECO:0000313" key="5">
    <source>
        <dbReference type="Proteomes" id="UP000217141"/>
    </source>
</evidence>
<dbReference type="InterPro" id="IPR048254">
    <property type="entry name" value="CDP_ALCOHOL_P_TRANSF_CS"/>
</dbReference>
<accession>A0A249MQ38</accession>
<evidence type="ECO:0000256" key="3">
    <source>
        <dbReference type="SAM" id="Phobius"/>
    </source>
</evidence>
<evidence type="ECO:0000313" key="4">
    <source>
        <dbReference type="EMBL" id="ASY43295.1"/>
    </source>
</evidence>
<dbReference type="PROSITE" id="PS00379">
    <property type="entry name" value="CDP_ALCOHOL_P_TRANSF"/>
    <property type="match status" value="1"/>
</dbReference>
<gene>
    <name evidence="4" type="ORF">CJD35_01635</name>
</gene>
<name>A0A249MQ38_SPHXE</name>
<keyword evidence="3" id="KW-0472">Membrane</keyword>
<dbReference type="GO" id="GO:0016020">
    <property type="term" value="C:membrane"/>
    <property type="evidence" value="ECO:0007669"/>
    <property type="project" value="InterPro"/>
</dbReference>
<comment type="similarity">
    <text evidence="2">Belongs to the CDP-alcohol phosphatidyltransferase class-I family.</text>
</comment>
<dbReference type="RefSeq" id="WP_017182648.1">
    <property type="nucleotide sequence ID" value="NZ_CP022745.1"/>
</dbReference>
<evidence type="ECO:0000256" key="1">
    <source>
        <dbReference type="ARBA" id="ARBA00022679"/>
    </source>
</evidence>
<dbReference type="EMBL" id="CP022745">
    <property type="protein sequence ID" value="ASY43295.1"/>
    <property type="molecule type" value="Genomic_DNA"/>
</dbReference>
<feature type="transmembrane region" description="Helical" evidence="3">
    <location>
        <begin position="255"/>
        <end position="280"/>
    </location>
</feature>
<keyword evidence="3" id="KW-1133">Transmembrane helix</keyword>
<protein>
    <submittedName>
        <fullName evidence="4">Phosphatidylglycerophosphate synthase</fullName>
    </submittedName>
</protein>
<feature type="transmembrane region" description="Helical" evidence="3">
    <location>
        <begin position="179"/>
        <end position="197"/>
    </location>
</feature>
<proteinExistence type="inferred from homology"/>
<sequence>MTTPLASSPPSLSLIGANPALLWGMTNAERLARLARAEGMTADPEATDARLHVNLDYVFDPVWLRHVLASPGMVVMDGDALVMAHLHRSIAPSADQIAVHRATLTIIDYRDGPLIYNRQLRKLDCPFIQRLTPATRREIERRSYFGAYKGVTDLLTKYLWPELALVLTRIAAQLRMTPNMVSVIGVTLCLLATWLFAQGMYWTGFLSGSIFMVLDTVDGKLARCTITSSKWGNVIDHGVDLVHPPFWWYFWGTGLAYWGLALSTQTFALVMAAVIAGYVLQRLIEGMFLKDFGMDIHVWQRFDSQFRLITARRNPNMVILFVSLLFGRPDIGLIALAWWTVISLIVHAVRLAQAYAVKRSGQPIVSWMEQARP</sequence>
<dbReference type="Proteomes" id="UP000217141">
    <property type="component" value="Chromosome I"/>
</dbReference>
<dbReference type="KEGG" id="shyd:CJD35_01635"/>
<dbReference type="InterPro" id="IPR000462">
    <property type="entry name" value="CDP-OH_P_trans"/>
</dbReference>
<dbReference type="Gene3D" id="1.20.120.1760">
    <property type="match status" value="1"/>
</dbReference>
<keyword evidence="3" id="KW-0812">Transmembrane</keyword>
<dbReference type="GO" id="GO:0008654">
    <property type="term" value="P:phospholipid biosynthetic process"/>
    <property type="evidence" value="ECO:0007669"/>
    <property type="project" value="InterPro"/>
</dbReference>
<dbReference type="AlphaFoldDB" id="A0A249MQ38"/>
<organism evidence="4 5">
    <name type="scientific">Sphingobium xenophagum</name>
    <dbReference type="NCBI Taxonomy" id="121428"/>
    <lineage>
        <taxon>Bacteria</taxon>
        <taxon>Pseudomonadati</taxon>
        <taxon>Pseudomonadota</taxon>
        <taxon>Alphaproteobacteria</taxon>
        <taxon>Sphingomonadales</taxon>
        <taxon>Sphingomonadaceae</taxon>
        <taxon>Sphingobium</taxon>
    </lineage>
</organism>
<evidence type="ECO:0000256" key="2">
    <source>
        <dbReference type="RuleBase" id="RU003750"/>
    </source>
</evidence>
<dbReference type="InterPro" id="IPR043130">
    <property type="entry name" value="CDP-OH_PTrfase_TM_dom"/>
</dbReference>
<keyword evidence="1 2" id="KW-0808">Transferase</keyword>
<dbReference type="GO" id="GO:0016780">
    <property type="term" value="F:phosphotransferase activity, for other substituted phosphate groups"/>
    <property type="evidence" value="ECO:0007669"/>
    <property type="project" value="InterPro"/>
</dbReference>